<proteinExistence type="inferred from homology"/>
<dbReference type="GO" id="GO:0005634">
    <property type="term" value="C:nucleus"/>
    <property type="evidence" value="ECO:0007669"/>
    <property type="project" value="UniProtKB-SubCell"/>
</dbReference>
<dbReference type="GO" id="GO:0045944">
    <property type="term" value="P:positive regulation of transcription by RNA polymerase II"/>
    <property type="evidence" value="ECO:0007669"/>
    <property type="project" value="TreeGrafter"/>
</dbReference>
<evidence type="ECO:0000256" key="1">
    <source>
        <dbReference type="ARBA" id="ARBA00004123"/>
    </source>
</evidence>
<dbReference type="InterPro" id="IPR024786">
    <property type="entry name" value="TORC"/>
</dbReference>
<dbReference type="InterPro" id="IPR024783">
    <property type="entry name" value="TORC_N"/>
</dbReference>
<keyword evidence="8" id="KW-0804">Transcription</keyword>
<dbReference type="Ensembl" id="ENSOMYT00000145616.1">
    <property type="protein sequence ID" value="ENSOMYP00000128206.1"/>
    <property type="gene ID" value="ENSOMYG00000039636.2"/>
</dbReference>
<feature type="region of interest" description="Disordered" evidence="10">
    <location>
        <begin position="174"/>
        <end position="211"/>
    </location>
</feature>
<keyword evidence="13" id="KW-1185">Reference proteome</keyword>
<organism evidence="12 13">
    <name type="scientific">Oncorhynchus mykiss</name>
    <name type="common">Rainbow trout</name>
    <name type="synonym">Salmo gairdneri</name>
    <dbReference type="NCBI Taxonomy" id="8022"/>
    <lineage>
        <taxon>Eukaryota</taxon>
        <taxon>Metazoa</taxon>
        <taxon>Chordata</taxon>
        <taxon>Craniata</taxon>
        <taxon>Vertebrata</taxon>
        <taxon>Euteleostomi</taxon>
        <taxon>Actinopterygii</taxon>
        <taxon>Neopterygii</taxon>
        <taxon>Teleostei</taxon>
        <taxon>Protacanthopterygii</taxon>
        <taxon>Salmoniformes</taxon>
        <taxon>Salmonidae</taxon>
        <taxon>Salmoninae</taxon>
        <taxon>Oncorhynchus</taxon>
    </lineage>
</organism>
<dbReference type="PANTHER" id="PTHR13589:SF4">
    <property type="entry name" value="CREB-REGULATED TRANSCRIPTION COACTIVATOR 3"/>
    <property type="match status" value="1"/>
</dbReference>
<dbReference type="GeneTree" id="ENSGT00390000010652"/>
<name>A0A8K9X5P1_ONCMY</name>
<dbReference type="PANTHER" id="PTHR13589">
    <property type="entry name" value="CREB-REGULATED TRANSCRIPTION COACTIVATOR"/>
    <property type="match status" value="1"/>
</dbReference>
<dbReference type="Proteomes" id="UP000694395">
    <property type="component" value="Chromosome 26"/>
</dbReference>
<dbReference type="GO" id="GO:0051289">
    <property type="term" value="P:protein homotetramerization"/>
    <property type="evidence" value="ECO:0007669"/>
    <property type="project" value="InterPro"/>
</dbReference>
<reference evidence="12" key="3">
    <citation type="submission" date="2025-09" db="UniProtKB">
        <authorList>
            <consortium name="Ensembl"/>
        </authorList>
    </citation>
    <scope>IDENTIFICATION</scope>
</reference>
<feature type="compositionally biased region" description="Low complexity" evidence="10">
    <location>
        <begin position="247"/>
        <end position="288"/>
    </location>
</feature>
<evidence type="ECO:0000256" key="5">
    <source>
        <dbReference type="ARBA" id="ARBA00022553"/>
    </source>
</evidence>
<evidence type="ECO:0000256" key="10">
    <source>
        <dbReference type="SAM" id="MobiDB-lite"/>
    </source>
</evidence>
<comment type="similarity">
    <text evidence="3">Belongs to the TORC family.</text>
</comment>
<dbReference type="AlphaFoldDB" id="A0A8K9X5P1"/>
<evidence type="ECO:0000256" key="4">
    <source>
        <dbReference type="ARBA" id="ARBA00022490"/>
    </source>
</evidence>
<protein>
    <submittedName>
        <fullName evidence="12">CREB regulated transcription coactivator 3</fullName>
    </submittedName>
</protein>
<keyword evidence="9" id="KW-0539">Nucleus</keyword>
<evidence type="ECO:0000313" key="12">
    <source>
        <dbReference type="Ensembl" id="ENSOMYP00000128206.1"/>
    </source>
</evidence>
<evidence type="ECO:0000259" key="11">
    <source>
        <dbReference type="Pfam" id="PF12884"/>
    </source>
</evidence>
<evidence type="ECO:0000256" key="2">
    <source>
        <dbReference type="ARBA" id="ARBA00004496"/>
    </source>
</evidence>
<dbReference type="Pfam" id="PF12884">
    <property type="entry name" value="TORC_N"/>
    <property type="match status" value="1"/>
</dbReference>
<reference evidence="12" key="1">
    <citation type="submission" date="2020-07" db="EMBL/GenBank/DDBJ databases">
        <title>A long reads based de novo assembly of the rainbow trout Arlee double haploid line genome.</title>
        <authorList>
            <person name="Gao G."/>
            <person name="Palti Y."/>
        </authorList>
    </citation>
    <scope>NUCLEOTIDE SEQUENCE [LARGE SCALE GENOMIC DNA]</scope>
</reference>
<comment type="subcellular location">
    <subcellularLocation>
        <location evidence="2">Cytoplasm</location>
    </subcellularLocation>
    <subcellularLocation>
        <location evidence="1">Nucleus</location>
    </subcellularLocation>
</comment>
<feature type="domain" description="Transducer of regulated CREB activity N-terminal" evidence="11">
    <location>
        <begin position="11"/>
        <end position="68"/>
    </location>
</feature>
<sequence>MSGSPGSGGSNPRKFSEKIALHNQKQAEETLAFDQLMTDLTVSRVQFQKIQQLRQTQTRAQYYGGSLPNVNQIGNSSADFQGGFPGALDSVRGTRHHGLVERVHRDRNQRINLPHRRPIDKHGRQMESSPYGTVYLSPPPDNNWRRSLVLSEQSFHPELSPKLPAALVPQQSLHPLVPPSDVPLQPSAGSHEQFASPPPGSHQPPHSVTRHRATAGAFQAAVSHNVPLTVPHHTGGCLGHQQLANGASPSLPSLPTATPTVPAFNGATTTTPATTSSSASTAASVPSAEHLSGLQLWS</sequence>
<reference evidence="12" key="2">
    <citation type="submission" date="2025-08" db="UniProtKB">
        <authorList>
            <consortium name="Ensembl"/>
        </authorList>
    </citation>
    <scope>IDENTIFICATION</scope>
</reference>
<evidence type="ECO:0000256" key="7">
    <source>
        <dbReference type="ARBA" id="ARBA00023159"/>
    </source>
</evidence>
<evidence type="ECO:0000256" key="3">
    <source>
        <dbReference type="ARBA" id="ARBA00007167"/>
    </source>
</evidence>
<feature type="region of interest" description="Disordered" evidence="10">
    <location>
        <begin position="244"/>
        <end position="298"/>
    </location>
</feature>
<dbReference type="GO" id="GO:0008140">
    <property type="term" value="F:cAMP response element binding protein binding"/>
    <property type="evidence" value="ECO:0007669"/>
    <property type="project" value="InterPro"/>
</dbReference>
<accession>A0A8K9X5P1</accession>
<evidence type="ECO:0000256" key="6">
    <source>
        <dbReference type="ARBA" id="ARBA00023015"/>
    </source>
</evidence>
<evidence type="ECO:0000313" key="13">
    <source>
        <dbReference type="Proteomes" id="UP000694395"/>
    </source>
</evidence>
<keyword evidence="7" id="KW-0010">Activator</keyword>
<keyword evidence="5" id="KW-0597">Phosphoprotein</keyword>
<keyword evidence="6" id="KW-0805">Transcription regulation</keyword>
<evidence type="ECO:0000256" key="9">
    <source>
        <dbReference type="ARBA" id="ARBA00023242"/>
    </source>
</evidence>
<gene>
    <name evidence="12" type="primary">crtc3</name>
</gene>
<keyword evidence="4" id="KW-0963">Cytoplasm</keyword>
<dbReference type="GO" id="GO:0005737">
    <property type="term" value="C:cytoplasm"/>
    <property type="evidence" value="ECO:0007669"/>
    <property type="project" value="UniProtKB-SubCell"/>
</dbReference>
<evidence type="ECO:0000256" key="8">
    <source>
        <dbReference type="ARBA" id="ARBA00023163"/>
    </source>
</evidence>